<feature type="region of interest" description="Disordered" evidence="1">
    <location>
        <begin position="1"/>
        <end position="24"/>
    </location>
</feature>
<protein>
    <submittedName>
        <fullName evidence="2">Uncharacterized protein</fullName>
    </submittedName>
</protein>
<name>A0A8H7UC33_MORIS</name>
<reference evidence="2" key="1">
    <citation type="submission" date="2020-12" db="EMBL/GenBank/DDBJ databases">
        <title>Metabolic potential, ecology and presence of endohyphal bacteria is reflected in genomic diversity of Mucoromycotina.</title>
        <authorList>
            <person name="Muszewska A."/>
            <person name="Okrasinska A."/>
            <person name="Steczkiewicz K."/>
            <person name="Drgas O."/>
            <person name="Orlowska M."/>
            <person name="Perlinska-Lenart U."/>
            <person name="Aleksandrzak-Piekarczyk T."/>
            <person name="Szatraj K."/>
            <person name="Zielenkiewicz U."/>
            <person name="Pilsyk S."/>
            <person name="Malc E."/>
            <person name="Mieczkowski P."/>
            <person name="Kruszewska J.S."/>
            <person name="Biernat P."/>
            <person name="Pawlowska J."/>
        </authorList>
    </citation>
    <scope>NUCLEOTIDE SEQUENCE</scope>
    <source>
        <strain evidence="2">WA0000067209</strain>
    </source>
</reference>
<dbReference type="AlphaFoldDB" id="A0A8H7UC33"/>
<comment type="caution">
    <text evidence="2">The sequence shown here is derived from an EMBL/GenBank/DDBJ whole genome shotgun (WGS) entry which is preliminary data.</text>
</comment>
<accession>A0A8H7UC33</accession>
<evidence type="ECO:0000313" key="2">
    <source>
        <dbReference type="EMBL" id="KAG2174428.1"/>
    </source>
</evidence>
<keyword evidence="3" id="KW-1185">Reference proteome</keyword>
<dbReference type="EMBL" id="JAEPQZ010000013">
    <property type="protein sequence ID" value="KAG2174428.1"/>
    <property type="molecule type" value="Genomic_DNA"/>
</dbReference>
<evidence type="ECO:0000256" key="1">
    <source>
        <dbReference type="SAM" id="MobiDB-lite"/>
    </source>
</evidence>
<gene>
    <name evidence="2" type="ORF">INT43_004451</name>
</gene>
<proteinExistence type="predicted"/>
<sequence length="559" mass="65309">MSHSDSINVHKHKAGTSEGRKPDLQESIKTSLEVGLVDIYGVTVRENTDYLLEIYDRPDDVLKFEDDADYMELYATYRLNKAKRVVVRYILIDGIHYLTRKDCCLQVGEHDNEVTFKEEKPEKQNILEFHATENNTFKILQRNKNIWLTWDKLSINYTGMLFQTNDNGEVYHKPVELLLRKKSIDIRDSIDVLIPEGFDIASIDKCMMDYESNFISYDNEEAISSRLGSNFIVLHNDHFIAYAGKNHVKCDYNCRNRIMKQLCPSKGDEYYAEWIANDCHLKRIDGIIHNTIPPYMLFTNDYVREDDLTSNTIISGYTSLDPQNMVENIKSRSYNYSFFGCYFEEVYSFWLSESLENFGFELPLEQEIGYFLVERLCSSNFNGCLPQLKSDFMTFVNKQQPDPSIRFPEFQLKDIEGLVVEENTDYYLVLYDEDLDVLNLNEYFHNDYLNVSATSNQNHGDILIVQCSIINGIYHLLCNNKYLRLIESEGGHGIGLTDQVPTKEQRLQFQVTKSNTFRTVPWNQRDYLKLNTITNNYGALSFFENGRPLELFLKRVRSH</sequence>
<dbReference type="Proteomes" id="UP000654370">
    <property type="component" value="Unassembled WGS sequence"/>
</dbReference>
<organism evidence="2 3">
    <name type="scientific">Mortierella isabellina</name>
    <name type="common">Filamentous fungus</name>
    <name type="synonym">Umbelopsis isabellina</name>
    <dbReference type="NCBI Taxonomy" id="91625"/>
    <lineage>
        <taxon>Eukaryota</taxon>
        <taxon>Fungi</taxon>
        <taxon>Fungi incertae sedis</taxon>
        <taxon>Mucoromycota</taxon>
        <taxon>Mucoromycotina</taxon>
        <taxon>Umbelopsidomycetes</taxon>
        <taxon>Umbelopsidales</taxon>
        <taxon>Umbelopsidaceae</taxon>
        <taxon>Umbelopsis</taxon>
    </lineage>
</organism>
<evidence type="ECO:0000313" key="3">
    <source>
        <dbReference type="Proteomes" id="UP000654370"/>
    </source>
</evidence>